<keyword evidence="5 10" id="KW-0472">Membrane</keyword>
<reference evidence="13" key="1">
    <citation type="submission" date="2021-04" db="EMBL/GenBank/DDBJ databases">
        <authorList>
            <person name="Cornetti L."/>
        </authorList>
    </citation>
    <scope>NUCLEOTIDE SEQUENCE</scope>
</reference>
<evidence type="ECO:0000313" key="13">
    <source>
        <dbReference type="EMBL" id="CAG4642860.1"/>
    </source>
</evidence>
<comment type="function">
    <text evidence="10">Component of the PEX13-PEX14 docking complex, a translocon channel that specifically mediates the import of peroxisomal cargo proteins bound to PEX5 receptor. The PEX13-PEX14 docking complex forms a large import pore which can be opened to a diameter of about 9 nm. Mechanistically, PEX5 receptor along with cargo proteins associates with the PEX14 subunit of the PEX13-PEX14 docking complex in the cytosol, leading to the insertion of the receptor into the organelle membrane with the concomitant translocation of the cargo into the peroxisome matrix.</text>
</comment>
<dbReference type="GO" id="GO:0016560">
    <property type="term" value="P:protein import into peroxisome matrix, docking"/>
    <property type="evidence" value="ECO:0007669"/>
    <property type="project" value="UniProtKB-UniRule"/>
</dbReference>
<protein>
    <recommendedName>
        <fullName evidence="7 10">Peroxisomal membrane protein PEX14</fullName>
    </recommendedName>
    <alternativeName>
        <fullName evidence="8 10">Peroxin-14</fullName>
    </alternativeName>
</protein>
<evidence type="ECO:0000256" key="1">
    <source>
        <dbReference type="ARBA" id="ARBA00005443"/>
    </source>
</evidence>
<evidence type="ECO:0000256" key="6">
    <source>
        <dbReference type="ARBA" id="ARBA00023140"/>
    </source>
</evidence>
<evidence type="ECO:0000256" key="4">
    <source>
        <dbReference type="ARBA" id="ARBA00023010"/>
    </source>
</evidence>
<dbReference type="GO" id="GO:0005102">
    <property type="term" value="F:signaling receptor binding"/>
    <property type="evidence" value="ECO:0007669"/>
    <property type="project" value="TreeGrafter"/>
</dbReference>
<dbReference type="InterPro" id="IPR025655">
    <property type="entry name" value="PEX14"/>
</dbReference>
<evidence type="ECO:0000256" key="2">
    <source>
        <dbReference type="ARBA" id="ARBA00022448"/>
    </source>
</evidence>
<evidence type="ECO:0000259" key="12">
    <source>
        <dbReference type="Pfam" id="PF04695"/>
    </source>
</evidence>
<dbReference type="PANTHER" id="PTHR23058:SF0">
    <property type="entry name" value="PEROXISOMAL MEMBRANE PROTEIN PEX14"/>
    <property type="match status" value="1"/>
</dbReference>
<dbReference type="Pfam" id="PF04695">
    <property type="entry name" value="Pex14_N"/>
    <property type="match status" value="1"/>
</dbReference>
<proteinExistence type="inferred from homology"/>
<dbReference type="GO" id="GO:0005778">
    <property type="term" value="C:peroxisomal membrane"/>
    <property type="evidence" value="ECO:0007669"/>
    <property type="project" value="UniProtKB-SubCell"/>
</dbReference>
<evidence type="ECO:0000256" key="3">
    <source>
        <dbReference type="ARBA" id="ARBA00022927"/>
    </source>
</evidence>
<keyword evidence="6 10" id="KW-0576">Peroxisome</keyword>
<evidence type="ECO:0000256" key="9">
    <source>
        <dbReference type="ARBA" id="ARBA00046271"/>
    </source>
</evidence>
<evidence type="ECO:0000256" key="11">
    <source>
        <dbReference type="SAM" id="MobiDB-lite"/>
    </source>
</evidence>
<evidence type="ECO:0000256" key="5">
    <source>
        <dbReference type="ARBA" id="ARBA00023136"/>
    </source>
</evidence>
<dbReference type="InterPro" id="IPR006785">
    <property type="entry name" value="Pex14_N"/>
</dbReference>
<evidence type="ECO:0000256" key="10">
    <source>
        <dbReference type="RuleBase" id="RU367032"/>
    </source>
</evidence>
<evidence type="ECO:0000256" key="8">
    <source>
        <dbReference type="ARBA" id="ARBA00029691"/>
    </source>
</evidence>
<feature type="domain" description="Peroxisome membrane anchor protein Pex14p N-terminal" evidence="12">
    <location>
        <begin position="17"/>
        <end position="60"/>
    </location>
</feature>
<dbReference type="PANTHER" id="PTHR23058">
    <property type="entry name" value="PEROXISOMAL MEMBRANE PROTEIN PEX14"/>
    <property type="match status" value="1"/>
</dbReference>
<accession>A0A9N6WSA4</accession>
<organism evidence="13">
    <name type="scientific">Evadne anonyx</name>
    <dbReference type="NCBI Taxonomy" id="141404"/>
    <lineage>
        <taxon>Eukaryota</taxon>
        <taxon>Metazoa</taxon>
        <taxon>Ecdysozoa</taxon>
        <taxon>Arthropoda</taxon>
        <taxon>Crustacea</taxon>
        <taxon>Branchiopoda</taxon>
        <taxon>Diplostraca</taxon>
        <taxon>Cladocera</taxon>
        <taxon>Onychopoda</taxon>
        <taxon>Podonidae</taxon>
        <taxon>Evadne</taxon>
    </lineage>
</organism>
<keyword evidence="4" id="KW-0811">Translocation</keyword>
<keyword evidence="3 10" id="KW-0653">Protein transport</keyword>
<comment type="similarity">
    <text evidence="1 10">Belongs to the peroxin-14 family.</text>
</comment>
<name>A0A9N6WSA4_9CRUS</name>
<feature type="region of interest" description="Disordered" evidence="11">
    <location>
        <begin position="266"/>
        <end position="307"/>
    </location>
</feature>
<dbReference type="InterPro" id="IPR036388">
    <property type="entry name" value="WH-like_DNA-bd_sf"/>
</dbReference>
<feature type="compositionally biased region" description="Low complexity" evidence="11">
    <location>
        <begin position="266"/>
        <end position="296"/>
    </location>
</feature>
<dbReference type="EMBL" id="OC986205">
    <property type="protein sequence ID" value="CAG4642860.1"/>
    <property type="molecule type" value="Genomic_DNA"/>
</dbReference>
<dbReference type="Gene3D" id="1.10.10.10">
    <property type="entry name" value="Winged helix-like DNA-binding domain superfamily/Winged helix DNA-binding domain"/>
    <property type="match status" value="1"/>
</dbReference>
<evidence type="ECO:0000256" key="7">
    <source>
        <dbReference type="ARBA" id="ARBA00029502"/>
    </source>
</evidence>
<dbReference type="AlphaFoldDB" id="A0A9N6WSA4"/>
<sequence>MSETTTQEVEDLPQTLRDDLISTAVKFLQNPRVTSRPSSDKEKFLRGKGLNDAEITAAFKAAGTTSIQQDNSHGHYSSLKVAQVHEYCGSMIPASNSRWGVIRDVLNTVVLLAGAAYSLQYLFKYFNEISANMRFIAPLLFGRPKKEKTVGDRVSEMNANITQLVSDIKSLSDSVAVLHSKQTEKADVKLLKSEIASLKALMLSRRQFPATPSIGATPTIPAWQLASDNDKRTGMLSSDVLHHQDNGGGTSISLSSSPEIISVEEIPSSNPNMNLNSLTSRVSSESSEAGSAEIVEMGIGASGEDTD</sequence>
<comment type="subcellular location">
    <subcellularLocation>
        <location evidence="9 10">Peroxisome membrane</location>
    </subcellularLocation>
</comment>
<dbReference type="GO" id="GO:1990429">
    <property type="term" value="C:peroxisomal importomer complex"/>
    <property type="evidence" value="ECO:0007669"/>
    <property type="project" value="TreeGrafter"/>
</dbReference>
<keyword evidence="2 10" id="KW-0813">Transport</keyword>
<gene>
    <name evidence="13" type="primary">EOG090X0FQ8</name>
</gene>
<feature type="region of interest" description="Disordered" evidence="11">
    <location>
        <begin position="239"/>
        <end position="258"/>
    </location>
</feature>